<comment type="similarity">
    <text evidence="2">Belongs to the type III secretion exporter family.</text>
</comment>
<keyword evidence="6" id="KW-0843">Virulence</keyword>
<feature type="region of interest" description="Disordered" evidence="8">
    <location>
        <begin position="1"/>
        <end position="26"/>
    </location>
</feature>
<evidence type="ECO:0000256" key="2">
    <source>
        <dbReference type="ARBA" id="ARBA00010690"/>
    </source>
</evidence>
<dbReference type="InterPro" id="IPR029025">
    <property type="entry name" value="T3SS_substrate_exporter_C"/>
</dbReference>
<dbReference type="Gene3D" id="3.40.1690.10">
    <property type="entry name" value="secretion proteins EscU"/>
    <property type="match status" value="1"/>
</dbReference>
<keyword evidence="11" id="KW-1185">Reference proteome</keyword>
<feature type="region of interest" description="Disordered" evidence="8">
    <location>
        <begin position="358"/>
        <end position="392"/>
    </location>
</feature>
<keyword evidence="5 9" id="KW-1133">Transmembrane helix</keyword>
<dbReference type="GO" id="GO:0009306">
    <property type="term" value="P:protein secretion"/>
    <property type="evidence" value="ECO:0007669"/>
    <property type="project" value="InterPro"/>
</dbReference>
<feature type="transmembrane region" description="Helical" evidence="9">
    <location>
        <begin position="38"/>
        <end position="62"/>
    </location>
</feature>
<feature type="transmembrane region" description="Helical" evidence="9">
    <location>
        <begin position="82"/>
        <end position="109"/>
    </location>
</feature>
<evidence type="ECO:0000256" key="4">
    <source>
        <dbReference type="ARBA" id="ARBA00022692"/>
    </source>
</evidence>
<dbReference type="SUPFAM" id="SSF160544">
    <property type="entry name" value="EscU C-terminal domain-like"/>
    <property type="match status" value="1"/>
</dbReference>
<evidence type="ECO:0000313" key="11">
    <source>
        <dbReference type="Proteomes" id="UP001139353"/>
    </source>
</evidence>
<evidence type="ECO:0000256" key="7">
    <source>
        <dbReference type="ARBA" id="ARBA00023136"/>
    </source>
</evidence>
<evidence type="ECO:0000256" key="8">
    <source>
        <dbReference type="SAM" id="MobiDB-lite"/>
    </source>
</evidence>
<reference evidence="10" key="1">
    <citation type="submission" date="2021-11" db="EMBL/GenBank/DDBJ databases">
        <title>BS-T2-15 a new species belonging to the Comamonadaceae family isolated from the soil of a French oak forest.</title>
        <authorList>
            <person name="Mieszkin S."/>
            <person name="Alain K."/>
        </authorList>
    </citation>
    <scope>NUCLEOTIDE SEQUENCE</scope>
    <source>
        <strain evidence="10">BS-T2-15</strain>
    </source>
</reference>
<dbReference type="NCBIfam" id="TIGR01404">
    <property type="entry name" value="FlhB_rel_III"/>
    <property type="match status" value="1"/>
</dbReference>
<dbReference type="PRINTS" id="PR00950">
    <property type="entry name" value="TYPE3IMSPROT"/>
</dbReference>
<evidence type="ECO:0000256" key="6">
    <source>
        <dbReference type="ARBA" id="ARBA00023026"/>
    </source>
</evidence>
<accession>A0A9X2C334</accession>
<evidence type="ECO:0000256" key="9">
    <source>
        <dbReference type="SAM" id="Phobius"/>
    </source>
</evidence>
<dbReference type="Proteomes" id="UP001139353">
    <property type="component" value="Unassembled WGS sequence"/>
</dbReference>
<dbReference type="AlphaFoldDB" id="A0A9X2C334"/>
<keyword evidence="7 9" id="KW-0472">Membrane</keyword>
<feature type="compositionally biased region" description="Basic and acidic residues" evidence="8">
    <location>
        <begin position="1"/>
        <end position="12"/>
    </location>
</feature>
<organism evidence="10 11">
    <name type="scientific">Scleromatobacter humisilvae</name>
    <dbReference type="NCBI Taxonomy" id="2897159"/>
    <lineage>
        <taxon>Bacteria</taxon>
        <taxon>Pseudomonadati</taxon>
        <taxon>Pseudomonadota</taxon>
        <taxon>Betaproteobacteria</taxon>
        <taxon>Burkholderiales</taxon>
        <taxon>Sphaerotilaceae</taxon>
        <taxon>Scleromatobacter</taxon>
    </lineage>
</organism>
<protein>
    <submittedName>
        <fullName evidence="10">Type III secretion system export apparatus subunit SctU</fullName>
    </submittedName>
</protein>
<comment type="caution">
    <text evidence="10">The sequence shown here is derived from an EMBL/GenBank/DDBJ whole genome shotgun (WGS) entry which is preliminary data.</text>
</comment>
<keyword evidence="3" id="KW-1003">Cell membrane</keyword>
<name>A0A9X2C334_9BURK</name>
<dbReference type="InterPro" id="IPR006307">
    <property type="entry name" value="BsaZ-like"/>
</dbReference>
<dbReference type="GO" id="GO:0005886">
    <property type="term" value="C:plasma membrane"/>
    <property type="evidence" value="ECO:0007669"/>
    <property type="project" value="UniProtKB-SubCell"/>
</dbReference>
<feature type="transmembrane region" description="Helical" evidence="9">
    <location>
        <begin position="194"/>
        <end position="214"/>
    </location>
</feature>
<sequence length="392" mass="42834">MADKNDGGDKTEQPTPKKLRDARKEGQVWKSKEATSTLVLLVWLVLGGATAALAGARLQALIGSVLRGLDGDFVTALRNSGWLAVQTLLLLTAMFMVPVLLVGVLAEFLQVGPVLAWSRLKPSLDKMNPAEGLKRMFSMDNLVEVVKALAKTAILLAIGWIVLRASLPGLVLLAQESPQVIAPRLEQSLWQATARLVGAAVAVFAGVAVLDAAWQRHSFMKKMRMSRRDIRDEHKQNEGDPYVKQQRKQTHQEWSQRNAAQAARQADVLVVNPTHVAIALAYDHENHGVPTVSAKGEDEVARAMREAAEDAGVPIVRNVALARELLASTDIGATVPRHLFDIVAEVILWAREVREEIERQRRGEAAPAASRQRLARAPGEDATRYPGQPSTD</sequence>
<dbReference type="Gene3D" id="6.10.250.2080">
    <property type="match status" value="1"/>
</dbReference>
<evidence type="ECO:0000256" key="3">
    <source>
        <dbReference type="ARBA" id="ARBA00022475"/>
    </source>
</evidence>
<dbReference type="Pfam" id="PF01312">
    <property type="entry name" value="Bac_export_2"/>
    <property type="match status" value="1"/>
</dbReference>
<dbReference type="PANTHER" id="PTHR30531:SF14">
    <property type="entry name" value="SURFACE PRESENTATION OF ANTIGENS PROTEIN SPAS"/>
    <property type="match status" value="1"/>
</dbReference>
<evidence type="ECO:0000256" key="1">
    <source>
        <dbReference type="ARBA" id="ARBA00004651"/>
    </source>
</evidence>
<dbReference type="PANTHER" id="PTHR30531">
    <property type="entry name" value="FLAGELLAR BIOSYNTHETIC PROTEIN FLHB"/>
    <property type="match status" value="1"/>
</dbReference>
<feature type="region of interest" description="Disordered" evidence="8">
    <location>
        <begin position="226"/>
        <end position="257"/>
    </location>
</feature>
<dbReference type="EMBL" id="JAJLJH010000015">
    <property type="protein sequence ID" value="MCK9689536.1"/>
    <property type="molecule type" value="Genomic_DNA"/>
</dbReference>
<proteinExistence type="inferred from homology"/>
<evidence type="ECO:0000256" key="5">
    <source>
        <dbReference type="ARBA" id="ARBA00022989"/>
    </source>
</evidence>
<feature type="compositionally biased region" description="Basic and acidic residues" evidence="8">
    <location>
        <begin position="226"/>
        <end position="238"/>
    </location>
</feature>
<keyword evidence="4 9" id="KW-0812">Transmembrane</keyword>
<dbReference type="RefSeq" id="WP_275685587.1">
    <property type="nucleotide sequence ID" value="NZ_JAJLJH010000015.1"/>
</dbReference>
<comment type="subcellular location">
    <subcellularLocation>
        <location evidence="1">Cell membrane</location>
        <topology evidence="1">Multi-pass membrane protein</topology>
    </subcellularLocation>
</comment>
<evidence type="ECO:0000313" key="10">
    <source>
        <dbReference type="EMBL" id="MCK9689536.1"/>
    </source>
</evidence>
<gene>
    <name evidence="10" type="primary">sctU</name>
    <name evidence="10" type="ORF">LPC04_27775</name>
</gene>
<dbReference type="InterPro" id="IPR006135">
    <property type="entry name" value="T3SS_substrate_exporter"/>
</dbReference>